<organism evidence="1 2">
    <name type="scientific">Anaerofilum hominis</name>
    <dbReference type="NCBI Taxonomy" id="2763016"/>
    <lineage>
        <taxon>Bacteria</taxon>
        <taxon>Bacillati</taxon>
        <taxon>Bacillota</taxon>
        <taxon>Clostridia</taxon>
        <taxon>Eubacteriales</taxon>
        <taxon>Oscillospiraceae</taxon>
        <taxon>Anaerofilum</taxon>
    </lineage>
</organism>
<dbReference type="AlphaFoldDB" id="A0A923IDD9"/>
<gene>
    <name evidence="1" type="ORF">H8S23_01870</name>
</gene>
<dbReference type="InterPro" id="IPR052550">
    <property type="entry name" value="Pyrimidine_5'-ntase_YjjG"/>
</dbReference>
<dbReference type="SFLD" id="SFLDG01129">
    <property type="entry name" value="C1.5:_HAD__Beta-PGM__Phosphata"/>
    <property type="match status" value="1"/>
</dbReference>
<dbReference type="PANTHER" id="PTHR47478">
    <property type="match status" value="1"/>
</dbReference>
<dbReference type="InterPro" id="IPR023214">
    <property type="entry name" value="HAD_sf"/>
</dbReference>
<proteinExistence type="predicted"/>
<protein>
    <submittedName>
        <fullName evidence="1">Noncanonical pyrimidine nucleotidase, YjjG family</fullName>
    </submittedName>
</protein>
<dbReference type="InterPro" id="IPR006439">
    <property type="entry name" value="HAD-SF_hydro_IA"/>
</dbReference>
<dbReference type="InterPro" id="IPR011951">
    <property type="entry name" value="HAD-SF_hydro_IA_YjjG/PynA"/>
</dbReference>
<dbReference type="InterPro" id="IPR036412">
    <property type="entry name" value="HAD-like_sf"/>
</dbReference>
<dbReference type="Gene3D" id="3.40.50.1000">
    <property type="entry name" value="HAD superfamily/HAD-like"/>
    <property type="match status" value="1"/>
</dbReference>
<dbReference type="Gene3D" id="1.10.150.240">
    <property type="entry name" value="Putative phosphatase, domain 2"/>
    <property type="match status" value="1"/>
</dbReference>
<dbReference type="GO" id="GO:0008253">
    <property type="term" value="F:5'-nucleotidase activity"/>
    <property type="evidence" value="ECO:0007669"/>
    <property type="project" value="InterPro"/>
</dbReference>
<dbReference type="NCBIfam" id="TIGR01549">
    <property type="entry name" value="HAD-SF-IA-v1"/>
    <property type="match status" value="1"/>
</dbReference>
<evidence type="ECO:0000313" key="1">
    <source>
        <dbReference type="EMBL" id="MBC5580247.1"/>
    </source>
</evidence>
<dbReference type="Pfam" id="PF00702">
    <property type="entry name" value="Hydrolase"/>
    <property type="match status" value="1"/>
</dbReference>
<dbReference type="SUPFAM" id="SSF56784">
    <property type="entry name" value="HAD-like"/>
    <property type="match status" value="1"/>
</dbReference>
<evidence type="ECO:0000313" key="2">
    <source>
        <dbReference type="Proteomes" id="UP000659630"/>
    </source>
</evidence>
<dbReference type="EMBL" id="JACONZ010000001">
    <property type="protein sequence ID" value="MBC5580247.1"/>
    <property type="molecule type" value="Genomic_DNA"/>
</dbReference>
<dbReference type="NCBIfam" id="TIGR02254">
    <property type="entry name" value="YjjG_YfnB"/>
    <property type="match status" value="1"/>
</dbReference>
<sequence length="244" mass="26869">MAHYNCMLIDLDNTLLDFDAAEASAIAATLAHFELPGDAQTIAEYRAINEKLWREFERGSIKKERLLTLRFSKLLNHLGRQGSPAKINDYYLGELAKGAQILPGADEFLADVEDYVTVGIITNGAQKAQMGRLEASGIGAFADGVFISEKLGVAKPDKRFVNIALEKLGVSNRKKVLVVGDSLAADIKCGAAAGLDTCWCNFREQENDTGIQPTYTVRGFEELKTVILEQEELDHVGEKKKYQL</sequence>
<dbReference type="InterPro" id="IPR023198">
    <property type="entry name" value="PGP-like_dom2"/>
</dbReference>
<reference evidence="1" key="1">
    <citation type="submission" date="2020-08" db="EMBL/GenBank/DDBJ databases">
        <title>Genome public.</title>
        <authorList>
            <person name="Liu C."/>
            <person name="Sun Q."/>
        </authorList>
    </citation>
    <scope>NUCLEOTIDE SEQUENCE</scope>
    <source>
        <strain evidence="1">BX8</strain>
    </source>
</reference>
<keyword evidence="2" id="KW-1185">Reference proteome</keyword>
<dbReference type="Proteomes" id="UP000659630">
    <property type="component" value="Unassembled WGS sequence"/>
</dbReference>
<accession>A0A923IDD9</accession>
<name>A0A923IDD9_9FIRM</name>
<dbReference type="SFLD" id="SFLDS00003">
    <property type="entry name" value="Haloacid_Dehalogenase"/>
    <property type="match status" value="1"/>
</dbReference>
<dbReference type="RefSeq" id="WP_186886612.1">
    <property type="nucleotide sequence ID" value="NZ_JACONZ010000001.1"/>
</dbReference>
<comment type="caution">
    <text evidence="1">The sequence shown here is derived from an EMBL/GenBank/DDBJ whole genome shotgun (WGS) entry which is preliminary data.</text>
</comment>
<dbReference type="PANTHER" id="PTHR47478:SF1">
    <property type="entry name" value="PYRIMIDINE 5'-NUCLEOTIDASE YJJG"/>
    <property type="match status" value="1"/>
</dbReference>